<proteinExistence type="predicted"/>
<dbReference type="Proteomes" id="UP000661163">
    <property type="component" value="Unassembled WGS sequence"/>
</dbReference>
<reference evidence="2 5" key="2">
    <citation type="submission" date="2019-12" db="EMBL/GenBank/DDBJ databases">
        <title>Rhizobium genotypes associated with high levels of biological nitrogen fixation by grain legumes in a temperate-maritime cropping system.</title>
        <authorList>
            <person name="Maluk M."/>
            <person name="Francesc Ferrando Molina F."/>
            <person name="Lopez Del Egido L."/>
            <person name="Lafos M."/>
            <person name="Langarica-Fuentes A."/>
            <person name="Gebre Yohannes G."/>
            <person name="Young M.W."/>
            <person name="Martin P."/>
            <person name="Gantlett R."/>
            <person name="Kenicer G."/>
            <person name="Hawes C."/>
            <person name="Begg G.S."/>
            <person name="Quilliam R.S."/>
            <person name="Squire G.R."/>
            <person name="Poole P.S."/>
            <person name="Young P.W."/>
            <person name="Iannetta P.M."/>
            <person name="James E.K."/>
        </authorList>
    </citation>
    <scope>NUCLEOTIDE SEQUENCE [LARGE SCALE GENOMIC DNA]</scope>
    <source>
        <strain evidence="2 5">JHI985</strain>
    </source>
</reference>
<protein>
    <submittedName>
        <fullName evidence="2">Uncharacterized protein</fullName>
    </submittedName>
</protein>
<dbReference type="RefSeq" id="WP_024322225.1">
    <property type="nucleotide sequence ID" value="NZ_PQIG01000063.1"/>
</dbReference>
<keyword evidence="1" id="KW-0472">Membrane</keyword>
<evidence type="ECO:0000313" key="2">
    <source>
        <dbReference type="EMBL" id="NEI50667.1"/>
    </source>
</evidence>
<feature type="transmembrane region" description="Helical" evidence="1">
    <location>
        <begin position="20"/>
        <end position="38"/>
    </location>
</feature>
<dbReference type="EMBL" id="WUFC01000021">
    <property type="protein sequence ID" value="NEI50667.1"/>
    <property type="molecule type" value="Genomic_DNA"/>
</dbReference>
<dbReference type="Proteomes" id="UP000291892">
    <property type="component" value="Unassembled WGS sequence"/>
</dbReference>
<dbReference type="AlphaFoldDB" id="A0AAE5C472"/>
<sequence>MADYLSNLWHIVPWVSLTPFIGAIATIIAATLAALVVISQNAKQARRATVQLRHTEALKLKMRVYEEIVGLCREAGDAEVSYSSYASGFVIDLTLYREMARAGLSWGLPKARALSLFEKQAHFSKAVIALISLAERWGVIHPGLEMYRLAFNVALHDAEIAFDPYRSLVIRFMPAEIPNSPEQGSLFPWTMPDDATIQTLKVATDALIKAIDSFGGFMYDFQIDMQNLLVGELFEHRIAPRQPLDPKIVVARLDDWEKLKAYFENSTAWGKMKIEIDARVRKANEVAG</sequence>
<gene>
    <name evidence="3" type="ORF">ELG94_26280</name>
    <name evidence="2" type="ORF">GR217_23575</name>
</gene>
<name>A0AAE5C472_9HYPH</name>
<keyword evidence="1" id="KW-0812">Transmembrane</keyword>
<evidence type="ECO:0000256" key="1">
    <source>
        <dbReference type="SAM" id="Phobius"/>
    </source>
</evidence>
<evidence type="ECO:0000313" key="4">
    <source>
        <dbReference type="Proteomes" id="UP000291892"/>
    </source>
</evidence>
<evidence type="ECO:0000313" key="5">
    <source>
        <dbReference type="Proteomes" id="UP000661163"/>
    </source>
</evidence>
<comment type="caution">
    <text evidence="2">The sequence shown here is derived from an EMBL/GenBank/DDBJ whole genome shotgun (WGS) entry which is preliminary data.</text>
</comment>
<reference evidence="3 4" key="1">
    <citation type="submission" date="2019-02" db="EMBL/GenBank/DDBJ databases">
        <title>The genomic architecture of introgression among sibling species of bacteria.</title>
        <authorList>
            <person name="Cavassim M.I.A."/>
            <person name="Moeskjaer S."/>
            <person name="Moslemi C."/>
            <person name="Fields B."/>
            <person name="Bachmann A."/>
            <person name="Vilhjalmsson B."/>
            <person name="Schierup M.H."/>
            <person name="Young J.P.W."/>
            <person name="Andersen S.U."/>
        </authorList>
    </citation>
    <scope>NUCLEOTIDE SEQUENCE [LARGE SCALE GENOMIC DNA]</scope>
    <source>
        <strain evidence="3 4">SM42</strain>
    </source>
</reference>
<organism evidence="2 5">
    <name type="scientific">Rhizobium ruizarguesonis</name>
    <dbReference type="NCBI Taxonomy" id="2081791"/>
    <lineage>
        <taxon>Bacteria</taxon>
        <taxon>Pseudomonadati</taxon>
        <taxon>Pseudomonadota</taxon>
        <taxon>Alphaproteobacteria</taxon>
        <taxon>Hyphomicrobiales</taxon>
        <taxon>Rhizobiaceae</taxon>
        <taxon>Rhizobium/Agrobacterium group</taxon>
        <taxon>Rhizobium</taxon>
    </lineage>
</organism>
<dbReference type="EMBL" id="SIKX01000001">
    <property type="protein sequence ID" value="TBF21620.1"/>
    <property type="molecule type" value="Genomic_DNA"/>
</dbReference>
<evidence type="ECO:0000313" key="3">
    <source>
        <dbReference type="EMBL" id="TBF21620.1"/>
    </source>
</evidence>
<keyword evidence="1" id="KW-1133">Transmembrane helix</keyword>
<accession>A0AAE5C472</accession>